<accession>A0A1G7F488</accession>
<feature type="transmembrane region" description="Helical" evidence="1">
    <location>
        <begin position="279"/>
        <end position="298"/>
    </location>
</feature>
<name>A0A1G7F488_9ACTN</name>
<dbReference type="InterPro" id="IPR029468">
    <property type="entry name" value="O-ag_pol_Wzy"/>
</dbReference>
<feature type="transmembrane region" description="Helical" evidence="1">
    <location>
        <begin position="444"/>
        <end position="464"/>
    </location>
</feature>
<feature type="transmembrane region" description="Helical" evidence="1">
    <location>
        <begin position="45"/>
        <end position="66"/>
    </location>
</feature>
<keyword evidence="1" id="KW-0472">Membrane</keyword>
<feature type="transmembrane region" description="Helical" evidence="1">
    <location>
        <begin position="233"/>
        <end position="250"/>
    </location>
</feature>
<keyword evidence="1" id="KW-0812">Transmembrane</keyword>
<organism evidence="2 3">
    <name type="scientific">Auraticoccus monumenti</name>
    <dbReference type="NCBI Taxonomy" id="675864"/>
    <lineage>
        <taxon>Bacteria</taxon>
        <taxon>Bacillati</taxon>
        <taxon>Actinomycetota</taxon>
        <taxon>Actinomycetes</taxon>
        <taxon>Propionibacteriales</taxon>
        <taxon>Propionibacteriaceae</taxon>
        <taxon>Auraticoccus</taxon>
    </lineage>
</organism>
<dbReference type="Pfam" id="PF14296">
    <property type="entry name" value="O-ag_pol_Wzy"/>
    <property type="match status" value="1"/>
</dbReference>
<dbReference type="AlphaFoldDB" id="A0A1G7F488"/>
<keyword evidence="3" id="KW-1185">Reference proteome</keyword>
<dbReference type="STRING" id="675864.SAMN04489747_4140"/>
<feature type="transmembrane region" description="Helical" evidence="1">
    <location>
        <begin position="160"/>
        <end position="184"/>
    </location>
</feature>
<proteinExistence type="predicted"/>
<feature type="transmembrane region" description="Helical" evidence="1">
    <location>
        <begin position="395"/>
        <end position="414"/>
    </location>
</feature>
<feature type="transmembrane region" description="Helical" evidence="1">
    <location>
        <begin position="121"/>
        <end position="139"/>
    </location>
</feature>
<feature type="transmembrane region" description="Helical" evidence="1">
    <location>
        <begin position="20"/>
        <end position="39"/>
    </location>
</feature>
<dbReference type="Proteomes" id="UP000198546">
    <property type="component" value="Chromosome i"/>
</dbReference>
<feature type="transmembrane region" description="Helical" evidence="1">
    <location>
        <begin position="421"/>
        <end position="438"/>
    </location>
</feature>
<evidence type="ECO:0000313" key="2">
    <source>
        <dbReference type="EMBL" id="SDE70719.1"/>
    </source>
</evidence>
<dbReference type="EMBL" id="LT629688">
    <property type="protein sequence ID" value="SDE70719.1"/>
    <property type="molecule type" value="Genomic_DNA"/>
</dbReference>
<sequence>MPSPALAQRAPGLSTQRTSVCALLAVTCTVWLIVLLLFGDEFTELRLRQVAVIVIVSEVVIAVMVCRSDPRGTWGFPFLYLLVLIVFHSGLFLSPALFGRLPDALQHPSSNWFSDVVANRAGYLVCIAIACYGIGYAASRLLPTAGAAGSEEKEVTGRRLAFRAGIVDVGACLTVASVFLWFVFSLSNAGMLFFLGSYLTYLASTSLAPLPWVYLAMSLGVTFAALDLQRGTAKAAVVAFALFAVPAFLIGLRGEVLFPAVAVIGVLGCSHRLWRARVFWGVAALALIAISFVGQVRVQGVSNVSQVVSSPVGAIEEMGYSIRPLVASVRWHEYGQQPYLHGATYLAPVDRQLRGLLGLPVPPALDDERLMNVEISRREGAIGGSVIAEAHHNGGLVGVGAVMMVVGALMGLIFRHPRSPLGVALSGLVAVLVLMHIRNSFAPLPAWAAAGIGIVGAAYLLGLLRSTHGRGRRSMGPR</sequence>
<feature type="transmembrane region" description="Helical" evidence="1">
    <location>
        <begin position="78"/>
        <end position="101"/>
    </location>
</feature>
<reference evidence="2 3" key="1">
    <citation type="submission" date="2016-10" db="EMBL/GenBank/DDBJ databases">
        <authorList>
            <person name="de Groot N.N."/>
        </authorList>
    </citation>
    <scope>NUCLEOTIDE SEQUENCE [LARGE SCALE GENOMIC DNA]</scope>
    <source>
        <strain evidence="2 3">MON 2.2</strain>
    </source>
</reference>
<evidence type="ECO:0000313" key="3">
    <source>
        <dbReference type="Proteomes" id="UP000198546"/>
    </source>
</evidence>
<evidence type="ECO:0000256" key="1">
    <source>
        <dbReference type="SAM" id="Phobius"/>
    </source>
</evidence>
<gene>
    <name evidence="2" type="ORF">SAMN04489747_4140</name>
</gene>
<feature type="transmembrane region" description="Helical" evidence="1">
    <location>
        <begin position="204"/>
        <end position="226"/>
    </location>
</feature>
<protein>
    <submittedName>
        <fullName evidence="2">O-antigen polysaccharide polymerase Wzy</fullName>
    </submittedName>
</protein>
<keyword evidence="1" id="KW-1133">Transmembrane helix</keyword>
<feature type="transmembrane region" description="Helical" evidence="1">
    <location>
        <begin position="256"/>
        <end position="274"/>
    </location>
</feature>